<keyword evidence="3 7" id="KW-0808">Transferase</keyword>
<dbReference type="NCBIfam" id="NF045485">
    <property type="entry name" value="FPPsyn"/>
    <property type="match status" value="1"/>
</dbReference>
<keyword evidence="5" id="KW-0460">Magnesium</keyword>
<dbReference type="SUPFAM" id="SSF48576">
    <property type="entry name" value="Terpenoid synthases"/>
    <property type="match status" value="1"/>
</dbReference>
<comment type="similarity">
    <text evidence="2 7">Belongs to the FPP/GGPP synthase family.</text>
</comment>
<dbReference type="PROSITE" id="PS00444">
    <property type="entry name" value="POLYPRENYL_SYNTHASE_2"/>
    <property type="match status" value="1"/>
</dbReference>
<dbReference type="GO" id="GO:0004659">
    <property type="term" value="F:prenyltransferase activity"/>
    <property type="evidence" value="ECO:0007669"/>
    <property type="project" value="InterPro"/>
</dbReference>
<dbReference type="GO" id="GO:0008299">
    <property type="term" value="P:isoprenoid biosynthetic process"/>
    <property type="evidence" value="ECO:0007669"/>
    <property type="project" value="UniProtKB-KW"/>
</dbReference>
<dbReference type="AlphaFoldDB" id="A0AAV9IB40"/>
<dbReference type="InterPro" id="IPR033749">
    <property type="entry name" value="Polyprenyl_synt_CS"/>
</dbReference>
<gene>
    <name evidence="8" type="ORF">GAYE_SCF04G2438</name>
</gene>
<evidence type="ECO:0000256" key="7">
    <source>
        <dbReference type="RuleBase" id="RU004466"/>
    </source>
</evidence>
<sequence>MAFVVVRCGFCGGSTLLSTRHPSQVYKKENKLLKLSSPQRHLEKSKWLLFSRNRFFMPQRRQDERDSFSSMELSMVTQVAPTEKLLKYLQEKKDYVEKQLEHSIPLIDPRLGSIHEAMMYSLLAGGKRIRPILCLASCELFGGSIAAATPTALALEMIHTMSLIHDDLPAMDNDDYRRGKLTNHKVFGEDIAILAGDALLARAFEYIASETQGVATDLVLKVISILGSSVGYSGIVGGQVVDIQSEGKEDISVDDLIWIHKHKTGALLKCCVVTGALLGGANKEDVSRIGEYAERIGLAFQVADDILDVTSSFEELGKSIGKDEKSNKATFPRLMGLEESQKFASRLVEESKTLIEPFGSRAYYLRALADYIISRKY</sequence>
<dbReference type="FunFam" id="1.10.600.10:FF:000001">
    <property type="entry name" value="Geranylgeranyl diphosphate synthase"/>
    <property type="match status" value="1"/>
</dbReference>
<evidence type="ECO:0000256" key="2">
    <source>
        <dbReference type="ARBA" id="ARBA00006706"/>
    </source>
</evidence>
<dbReference type="Gene3D" id="1.10.600.10">
    <property type="entry name" value="Farnesyl Diphosphate Synthase"/>
    <property type="match status" value="1"/>
</dbReference>
<evidence type="ECO:0000256" key="4">
    <source>
        <dbReference type="ARBA" id="ARBA00022723"/>
    </source>
</evidence>
<accession>A0AAV9IB40</accession>
<evidence type="ECO:0000313" key="9">
    <source>
        <dbReference type="Proteomes" id="UP001300502"/>
    </source>
</evidence>
<keyword evidence="4" id="KW-0479">Metal-binding</keyword>
<comment type="cofactor">
    <cofactor evidence="1">
        <name>Mg(2+)</name>
        <dbReference type="ChEBI" id="CHEBI:18420"/>
    </cofactor>
</comment>
<proteinExistence type="inferred from homology"/>
<dbReference type="PROSITE" id="PS00723">
    <property type="entry name" value="POLYPRENYL_SYNTHASE_1"/>
    <property type="match status" value="1"/>
</dbReference>
<keyword evidence="9" id="KW-1185">Reference proteome</keyword>
<dbReference type="CDD" id="cd00685">
    <property type="entry name" value="Trans_IPPS_HT"/>
    <property type="match status" value="1"/>
</dbReference>
<dbReference type="Proteomes" id="UP001300502">
    <property type="component" value="Unassembled WGS sequence"/>
</dbReference>
<dbReference type="InterPro" id="IPR008949">
    <property type="entry name" value="Isoprenoid_synthase_dom_sf"/>
</dbReference>
<dbReference type="InterPro" id="IPR000092">
    <property type="entry name" value="Polyprenyl_synt"/>
</dbReference>
<dbReference type="InterPro" id="IPR053378">
    <property type="entry name" value="Prenyl_diphosphate_synthase"/>
</dbReference>
<evidence type="ECO:0000256" key="3">
    <source>
        <dbReference type="ARBA" id="ARBA00022679"/>
    </source>
</evidence>
<dbReference type="PANTHER" id="PTHR43281">
    <property type="entry name" value="FARNESYL DIPHOSPHATE SYNTHASE"/>
    <property type="match status" value="1"/>
</dbReference>
<dbReference type="Pfam" id="PF00348">
    <property type="entry name" value="polyprenyl_synt"/>
    <property type="match status" value="1"/>
</dbReference>
<evidence type="ECO:0000313" key="8">
    <source>
        <dbReference type="EMBL" id="KAK4524537.1"/>
    </source>
</evidence>
<dbReference type="SFLD" id="SFLDG01017">
    <property type="entry name" value="Polyprenyl_Transferase_Like"/>
    <property type="match status" value="1"/>
</dbReference>
<keyword evidence="6" id="KW-0414">Isoprene biosynthesis</keyword>
<reference evidence="8 9" key="1">
    <citation type="submission" date="2022-07" db="EMBL/GenBank/DDBJ databases">
        <title>Genome-wide signatures of adaptation to extreme environments.</title>
        <authorList>
            <person name="Cho C.H."/>
            <person name="Yoon H.S."/>
        </authorList>
    </citation>
    <scope>NUCLEOTIDE SEQUENCE [LARGE SCALE GENOMIC DNA]</scope>
    <source>
        <strain evidence="8 9">108.79 E11</strain>
    </source>
</reference>
<evidence type="ECO:0000256" key="5">
    <source>
        <dbReference type="ARBA" id="ARBA00022842"/>
    </source>
</evidence>
<evidence type="ECO:0000256" key="6">
    <source>
        <dbReference type="ARBA" id="ARBA00023229"/>
    </source>
</evidence>
<comment type="caution">
    <text evidence="8">The sequence shown here is derived from an EMBL/GenBank/DDBJ whole genome shotgun (WGS) entry which is preliminary data.</text>
</comment>
<organism evidence="8 9">
    <name type="scientific">Galdieria yellowstonensis</name>
    <dbReference type="NCBI Taxonomy" id="3028027"/>
    <lineage>
        <taxon>Eukaryota</taxon>
        <taxon>Rhodophyta</taxon>
        <taxon>Bangiophyceae</taxon>
        <taxon>Galdieriales</taxon>
        <taxon>Galdieriaceae</taxon>
        <taxon>Galdieria</taxon>
    </lineage>
</organism>
<dbReference type="EMBL" id="JANCYU010000024">
    <property type="protein sequence ID" value="KAK4524537.1"/>
    <property type="molecule type" value="Genomic_DNA"/>
</dbReference>
<name>A0AAV9IB40_9RHOD</name>
<dbReference type="GO" id="GO:0046872">
    <property type="term" value="F:metal ion binding"/>
    <property type="evidence" value="ECO:0007669"/>
    <property type="project" value="UniProtKB-KW"/>
</dbReference>
<evidence type="ECO:0008006" key="10">
    <source>
        <dbReference type="Google" id="ProtNLM"/>
    </source>
</evidence>
<dbReference type="GO" id="GO:0005737">
    <property type="term" value="C:cytoplasm"/>
    <property type="evidence" value="ECO:0007669"/>
    <property type="project" value="UniProtKB-ARBA"/>
</dbReference>
<protein>
    <recommendedName>
        <fullName evidence="10">Geranylgeranyl diphosphate synthase</fullName>
    </recommendedName>
</protein>
<dbReference type="SFLD" id="SFLDS00005">
    <property type="entry name" value="Isoprenoid_Synthase_Type_I"/>
    <property type="match status" value="1"/>
</dbReference>
<evidence type="ECO:0000256" key="1">
    <source>
        <dbReference type="ARBA" id="ARBA00001946"/>
    </source>
</evidence>
<dbReference type="PANTHER" id="PTHR43281:SF1">
    <property type="entry name" value="FARNESYL DIPHOSPHATE SYNTHASE"/>
    <property type="match status" value="1"/>
</dbReference>